<dbReference type="GeneID" id="30029056"/>
<comment type="caution">
    <text evidence="1">The sequence shown here is derived from an EMBL/GenBank/DDBJ whole genome shotgun (WGS) entry which is preliminary data.</text>
</comment>
<protein>
    <recommendedName>
        <fullName evidence="3">Mitochondrial group I intron splicing factor CCM1</fullName>
    </recommendedName>
</protein>
<dbReference type="InterPro" id="IPR011990">
    <property type="entry name" value="TPR-like_helical_dom_sf"/>
</dbReference>
<proteinExistence type="predicted"/>
<dbReference type="Proteomes" id="UP000092555">
    <property type="component" value="Unassembled WGS sequence"/>
</dbReference>
<dbReference type="RefSeq" id="XP_018711095.1">
    <property type="nucleotide sequence ID" value="XM_018856080.1"/>
</dbReference>
<accession>A0A1A0H9L7</accession>
<name>A0A1A0H9L7_9ASCO</name>
<gene>
    <name evidence="1" type="ORF">METBIDRAFT_32552</name>
</gene>
<dbReference type="EMBL" id="LXTC01000004">
    <property type="protein sequence ID" value="OBA20573.1"/>
    <property type="molecule type" value="Genomic_DNA"/>
</dbReference>
<sequence>MRIVWCRFLSVRAETTQTVSNVKWKLQHYQKTGEFKKFSAKEFKRKSENNRKKLVKVYSRSGVSPQKALILIKSRYDGAIIPDDLGNAINLQALSPNNLRINDPILLQLFKGLTQAKKVERRRIDDRIVMTLTGVTRELIQDSYFVARDVAHLLERDNDIIRAMEVCRLAKSEGSVGINEILDWCLKRSKKELAKKVLVTRGKWGIPLTPATYVTYFSGLSDCHEWGLVSENLAKEVMKQFEGSAIGASIETFNAALKLIIKNYNNDQALAWEFLDLLSVMKLRPDAHTFTIFLQGLRIYYRDSIESIKKDSKILQHQRLQRLFEKEAILILQANSILEKAMILATPPTPPSADEIDKNPESLQHYKKQIRFPSLDIDRHFAVAFLLCYCNPLAGTSWANNSGSHYWYIQQSLAYLQAWIPEIDSMVEFLASSKKSGQEKKYVHLEHMNTLKPNPIIVRKTDARVEKAEISQDFLPQNVAKAKTRKEMNPWLPFPPPPFTNPHHATFRTGIEKQLIDFARVKAGDMHKEFVQYKQSRQRNHRGRAVAIKKKSIHKRDKQSVNKFLLRIFFDCILRLGLYEEFYKAMWLSILTWADIKVDNGKLREFTLLSSKIMSAESYPVIDSLRARNDHIRSSILNALLDVIDIGLVEDFIHKIEEHFPLSHNPTSLVIELLAVFSNRELNKEQKLCPRPATFNAVFSMLNRDMYRYGDRNVAMGYQESRKENLMNNTHKKSMTFSQLNELLDSLDILVRSIFSIYGGSSMESRFLQSYENLVLKIYMSTWDDIPDDHVNSIIIHKKLIRSGILMYRPDHLVDRRENHVYSRLIKKSMNFVHEKLKEKTDLLKDDVDLMMCLRNLATIERHKKNTVSEFEASQMRLYQLTGNPRIDVKAQASQRTKE</sequence>
<organism evidence="1 2">
    <name type="scientific">Metschnikowia bicuspidata var. bicuspidata NRRL YB-4993</name>
    <dbReference type="NCBI Taxonomy" id="869754"/>
    <lineage>
        <taxon>Eukaryota</taxon>
        <taxon>Fungi</taxon>
        <taxon>Dikarya</taxon>
        <taxon>Ascomycota</taxon>
        <taxon>Saccharomycotina</taxon>
        <taxon>Pichiomycetes</taxon>
        <taxon>Metschnikowiaceae</taxon>
        <taxon>Metschnikowia</taxon>
    </lineage>
</organism>
<evidence type="ECO:0008006" key="3">
    <source>
        <dbReference type="Google" id="ProtNLM"/>
    </source>
</evidence>
<evidence type="ECO:0000313" key="2">
    <source>
        <dbReference type="Proteomes" id="UP000092555"/>
    </source>
</evidence>
<dbReference type="AlphaFoldDB" id="A0A1A0H9L7"/>
<evidence type="ECO:0000313" key="1">
    <source>
        <dbReference type="EMBL" id="OBA20573.1"/>
    </source>
</evidence>
<dbReference type="Gene3D" id="1.25.40.10">
    <property type="entry name" value="Tetratricopeptide repeat domain"/>
    <property type="match status" value="1"/>
</dbReference>
<reference evidence="1 2" key="1">
    <citation type="submission" date="2016-05" db="EMBL/GenBank/DDBJ databases">
        <title>Comparative genomics of biotechnologically important yeasts.</title>
        <authorList>
            <consortium name="DOE Joint Genome Institute"/>
            <person name="Riley R."/>
            <person name="Haridas S."/>
            <person name="Wolfe K.H."/>
            <person name="Lopes M.R."/>
            <person name="Hittinger C.T."/>
            <person name="Goker M."/>
            <person name="Salamov A."/>
            <person name="Wisecaver J."/>
            <person name="Long T.M."/>
            <person name="Aerts A.L."/>
            <person name="Barry K."/>
            <person name="Choi C."/>
            <person name="Clum A."/>
            <person name="Coughlan A.Y."/>
            <person name="Deshpande S."/>
            <person name="Douglass A.P."/>
            <person name="Hanson S.J."/>
            <person name="Klenk H.-P."/>
            <person name="LaButti K."/>
            <person name="Lapidus A."/>
            <person name="Lindquist E."/>
            <person name="Lipzen A."/>
            <person name="Meier-kolthoff J.P."/>
            <person name="Ohm R.A."/>
            <person name="Otillar R.P."/>
            <person name="Pangilinan J."/>
            <person name="Peng Y."/>
            <person name="Rokas A."/>
            <person name="Rosa C.A."/>
            <person name="Scheuner C."/>
            <person name="Sibirny A.A."/>
            <person name="Slot J.C."/>
            <person name="Stielow J.B."/>
            <person name="Sun H."/>
            <person name="Kurtzman C.P."/>
            <person name="Blackwell M."/>
            <person name="Grigoriev I.V."/>
            <person name="Jeffries T.W."/>
        </authorList>
    </citation>
    <scope>NUCLEOTIDE SEQUENCE [LARGE SCALE GENOMIC DNA]</scope>
    <source>
        <strain evidence="1 2">NRRL YB-4993</strain>
    </source>
</reference>
<dbReference type="STRING" id="869754.A0A1A0H9L7"/>
<dbReference type="OrthoDB" id="185373at2759"/>
<keyword evidence="2" id="KW-1185">Reference proteome</keyword>